<name>A0A7Y0EPA2_9BIFI</name>
<evidence type="ECO:0000256" key="2">
    <source>
        <dbReference type="ARBA" id="ARBA00023125"/>
    </source>
</evidence>
<keyword evidence="2" id="KW-0238">DNA-binding</keyword>
<sequence length="479" mass="54167">MPRRHMSGVREPFRTKSGGREYWRVDITIGRLPDGKPKVKTIKAKTKTECLKRMRELESQIARYGHALDVKTTLGEQAERWLAVKRNDVKFSTYRTYDDMVHLHLAEWLHAPLAEFTYAKLQGILNGMRAHGRAGVETGPAGTVAREQLRTTLRQIFAMAVNEERLERNPAIGLKINVGEQVATRELANRREAFTVQEMEAMLRAAASWGVRDGARMWFRLLTGMRQGEIIGAVEKDLRLFDAKTMLPVTVKKPMQVTFTDEQGVERTGTVMMDATETREAKVRVGEYRVNWQLKNVPREHGCPTTPGGRPTCGYMHGGRCPQARWRVPEGTELIPVHGGLCLVTPKSHRGDSVPIIPMLANVLDTYLLEMSDVPNPHGLLFRHDDGSPISKREDTADFDQLMRESGIDPETHTGHETRNSVVTLLASQGVDMQLIQEIVRHSDVKMTEHYRKAGNAERLRAMEKLETGLQVKGIDWKP</sequence>
<dbReference type="PANTHER" id="PTHR30349">
    <property type="entry name" value="PHAGE INTEGRASE-RELATED"/>
    <property type="match status" value="1"/>
</dbReference>
<evidence type="ECO:0000313" key="5">
    <source>
        <dbReference type="EMBL" id="NMM93953.1"/>
    </source>
</evidence>
<accession>A0A7Y0EPA2</accession>
<dbReference type="InterPro" id="IPR013762">
    <property type="entry name" value="Integrase-like_cat_sf"/>
</dbReference>
<dbReference type="PANTHER" id="PTHR30349:SF41">
    <property type="entry name" value="INTEGRASE_RECOMBINASE PROTEIN MJ0367-RELATED"/>
    <property type="match status" value="1"/>
</dbReference>
<evidence type="ECO:0000256" key="1">
    <source>
        <dbReference type="ARBA" id="ARBA00008857"/>
    </source>
</evidence>
<dbReference type="InterPro" id="IPR002104">
    <property type="entry name" value="Integrase_catalytic"/>
</dbReference>
<gene>
    <name evidence="5" type="ORF">G1C95_1140</name>
</gene>
<dbReference type="EMBL" id="JAAIII010000003">
    <property type="protein sequence ID" value="NMM93953.1"/>
    <property type="molecule type" value="Genomic_DNA"/>
</dbReference>
<reference evidence="5 6" key="1">
    <citation type="submission" date="2020-02" db="EMBL/GenBank/DDBJ databases">
        <title>Characterization of phylogenetic diversity of novel bifidobacterial species isolated in Czech ZOOs.</title>
        <authorList>
            <person name="Lugli G.A."/>
            <person name="Vera N.B."/>
            <person name="Ventura M."/>
        </authorList>
    </citation>
    <scope>NUCLEOTIDE SEQUENCE [LARGE SCALE GENOMIC DNA]</scope>
    <source>
        <strain evidence="5 6">DSM 109957</strain>
    </source>
</reference>
<comment type="similarity">
    <text evidence="1">Belongs to the 'phage' integrase family.</text>
</comment>
<comment type="caution">
    <text evidence="5">The sequence shown here is derived from an EMBL/GenBank/DDBJ whole genome shotgun (WGS) entry which is preliminary data.</text>
</comment>
<dbReference type="CDD" id="cd00397">
    <property type="entry name" value="DNA_BRE_C"/>
    <property type="match status" value="1"/>
</dbReference>
<dbReference type="PROSITE" id="PS51898">
    <property type="entry name" value="TYR_RECOMBINASE"/>
    <property type="match status" value="1"/>
</dbReference>
<dbReference type="SUPFAM" id="SSF56349">
    <property type="entry name" value="DNA breaking-rejoining enzymes"/>
    <property type="match status" value="2"/>
</dbReference>
<dbReference type="GO" id="GO:0003677">
    <property type="term" value="F:DNA binding"/>
    <property type="evidence" value="ECO:0007669"/>
    <property type="project" value="UniProtKB-KW"/>
</dbReference>
<proteinExistence type="inferred from homology"/>
<dbReference type="InterPro" id="IPR011010">
    <property type="entry name" value="DNA_brk_join_enz"/>
</dbReference>
<keyword evidence="3" id="KW-0233">DNA recombination</keyword>
<dbReference type="Proteomes" id="UP000532194">
    <property type="component" value="Unassembled WGS sequence"/>
</dbReference>
<dbReference type="InterPro" id="IPR050090">
    <property type="entry name" value="Tyrosine_recombinase_XerCD"/>
</dbReference>
<organism evidence="5 6">
    <name type="scientific">Bifidobacterium oedipodis</name>
    <dbReference type="NCBI Taxonomy" id="2675322"/>
    <lineage>
        <taxon>Bacteria</taxon>
        <taxon>Bacillati</taxon>
        <taxon>Actinomycetota</taxon>
        <taxon>Actinomycetes</taxon>
        <taxon>Bifidobacteriales</taxon>
        <taxon>Bifidobacteriaceae</taxon>
        <taxon>Bifidobacterium</taxon>
    </lineage>
</organism>
<dbReference type="Gene3D" id="1.10.443.10">
    <property type="entry name" value="Intergrase catalytic core"/>
    <property type="match status" value="1"/>
</dbReference>
<feature type="domain" description="Tyr recombinase" evidence="4">
    <location>
        <begin position="189"/>
        <end position="465"/>
    </location>
</feature>
<dbReference type="InterPro" id="IPR010998">
    <property type="entry name" value="Integrase_recombinase_N"/>
</dbReference>
<dbReference type="GO" id="GO:0006310">
    <property type="term" value="P:DNA recombination"/>
    <property type="evidence" value="ECO:0007669"/>
    <property type="project" value="UniProtKB-KW"/>
</dbReference>
<evidence type="ECO:0000256" key="3">
    <source>
        <dbReference type="ARBA" id="ARBA00023172"/>
    </source>
</evidence>
<keyword evidence="6" id="KW-1185">Reference proteome</keyword>
<evidence type="ECO:0000313" key="6">
    <source>
        <dbReference type="Proteomes" id="UP000532194"/>
    </source>
</evidence>
<dbReference type="Gene3D" id="1.10.150.130">
    <property type="match status" value="1"/>
</dbReference>
<dbReference type="Pfam" id="PF00589">
    <property type="entry name" value="Phage_integrase"/>
    <property type="match status" value="1"/>
</dbReference>
<dbReference type="AlphaFoldDB" id="A0A7Y0EPA2"/>
<evidence type="ECO:0000259" key="4">
    <source>
        <dbReference type="PROSITE" id="PS51898"/>
    </source>
</evidence>
<dbReference type="GO" id="GO:0015074">
    <property type="term" value="P:DNA integration"/>
    <property type="evidence" value="ECO:0007669"/>
    <property type="project" value="InterPro"/>
</dbReference>
<dbReference type="RefSeq" id="WP_169171999.1">
    <property type="nucleotide sequence ID" value="NZ_JAAIII010000003.1"/>
</dbReference>
<protein>
    <submittedName>
        <fullName evidence="5">Integrase</fullName>
    </submittedName>
</protein>